<feature type="domain" description="RNA polymerase sigma-70 region 2" evidence="5">
    <location>
        <begin position="28"/>
        <end position="95"/>
    </location>
</feature>
<comment type="similarity">
    <text evidence="1">Belongs to the sigma-70 factor family. ECF subfamily.</text>
</comment>
<evidence type="ECO:0000256" key="4">
    <source>
        <dbReference type="ARBA" id="ARBA00023163"/>
    </source>
</evidence>
<protein>
    <submittedName>
        <fullName evidence="7">Sigma-70 family RNA polymerase sigma factor</fullName>
    </submittedName>
</protein>
<dbReference type="GO" id="GO:0016987">
    <property type="term" value="F:sigma factor activity"/>
    <property type="evidence" value="ECO:0007669"/>
    <property type="project" value="UniProtKB-KW"/>
</dbReference>
<dbReference type="NCBIfam" id="TIGR02937">
    <property type="entry name" value="sigma70-ECF"/>
    <property type="match status" value="1"/>
</dbReference>
<evidence type="ECO:0000313" key="7">
    <source>
        <dbReference type="EMBL" id="HGB15321.1"/>
    </source>
</evidence>
<evidence type="ECO:0000256" key="2">
    <source>
        <dbReference type="ARBA" id="ARBA00023015"/>
    </source>
</evidence>
<evidence type="ECO:0000259" key="5">
    <source>
        <dbReference type="Pfam" id="PF04542"/>
    </source>
</evidence>
<evidence type="ECO:0000256" key="1">
    <source>
        <dbReference type="ARBA" id="ARBA00010641"/>
    </source>
</evidence>
<sequence length="204" mass="23725">MKPGEANMTDPHLVARAQQGDLPAFEELVRRYQREIYGLACRLALDPEEAKDLTQQAFLQAFLHIRDFRQQSQFRTWLFRIAINQCYNFLKNKRKFGEPVDTQEMQLIGENSPEEDLVAEQNRQRLYEALERLPAKQRAVITLKLEQGLDYKEISQVLGGTAGAARVNYCQALKTLKKYLLKDEDEHEVAVRSYPKMAARLPRR</sequence>
<keyword evidence="2" id="KW-0805">Transcription regulation</keyword>
<name>A0A7C3SJK9_9BACT</name>
<feature type="domain" description="RNA polymerase sigma factor 70 region 4 type 2" evidence="6">
    <location>
        <begin position="123"/>
        <end position="176"/>
    </location>
</feature>
<dbReference type="SUPFAM" id="SSF88946">
    <property type="entry name" value="Sigma2 domain of RNA polymerase sigma factors"/>
    <property type="match status" value="1"/>
</dbReference>
<comment type="caution">
    <text evidence="7">The sequence shown here is derived from an EMBL/GenBank/DDBJ whole genome shotgun (WGS) entry which is preliminary data.</text>
</comment>
<dbReference type="PANTHER" id="PTHR43133">
    <property type="entry name" value="RNA POLYMERASE ECF-TYPE SIGMA FACTO"/>
    <property type="match status" value="1"/>
</dbReference>
<dbReference type="InterPro" id="IPR013249">
    <property type="entry name" value="RNA_pol_sigma70_r4_t2"/>
</dbReference>
<keyword evidence="4" id="KW-0804">Transcription</keyword>
<dbReference type="PANTHER" id="PTHR43133:SF51">
    <property type="entry name" value="RNA POLYMERASE SIGMA FACTOR"/>
    <property type="match status" value="1"/>
</dbReference>
<proteinExistence type="inferred from homology"/>
<dbReference type="InterPro" id="IPR036388">
    <property type="entry name" value="WH-like_DNA-bd_sf"/>
</dbReference>
<dbReference type="Pfam" id="PF04542">
    <property type="entry name" value="Sigma70_r2"/>
    <property type="match status" value="1"/>
</dbReference>
<dbReference type="EMBL" id="DTHB01000053">
    <property type="protein sequence ID" value="HGB15321.1"/>
    <property type="molecule type" value="Genomic_DNA"/>
</dbReference>
<dbReference type="SUPFAM" id="SSF88659">
    <property type="entry name" value="Sigma3 and sigma4 domains of RNA polymerase sigma factors"/>
    <property type="match status" value="1"/>
</dbReference>
<organism evidence="7">
    <name type="scientific">Desulfobacca acetoxidans</name>
    <dbReference type="NCBI Taxonomy" id="60893"/>
    <lineage>
        <taxon>Bacteria</taxon>
        <taxon>Pseudomonadati</taxon>
        <taxon>Thermodesulfobacteriota</taxon>
        <taxon>Desulfobaccia</taxon>
        <taxon>Desulfobaccales</taxon>
        <taxon>Desulfobaccaceae</taxon>
        <taxon>Desulfobacca</taxon>
    </lineage>
</organism>
<dbReference type="AlphaFoldDB" id="A0A7C3SJK9"/>
<dbReference type="InterPro" id="IPR007627">
    <property type="entry name" value="RNA_pol_sigma70_r2"/>
</dbReference>
<keyword evidence="3" id="KW-0731">Sigma factor</keyword>
<dbReference type="GO" id="GO:0003677">
    <property type="term" value="F:DNA binding"/>
    <property type="evidence" value="ECO:0007669"/>
    <property type="project" value="InterPro"/>
</dbReference>
<dbReference type="InterPro" id="IPR014284">
    <property type="entry name" value="RNA_pol_sigma-70_dom"/>
</dbReference>
<dbReference type="InterPro" id="IPR013324">
    <property type="entry name" value="RNA_pol_sigma_r3/r4-like"/>
</dbReference>
<evidence type="ECO:0000259" key="6">
    <source>
        <dbReference type="Pfam" id="PF08281"/>
    </source>
</evidence>
<dbReference type="GO" id="GO:0006352">
    <property type="term" value="P:DNA-templated transcription initiation"/>
    <property type="evidence" value="ECO:0007669"/>
    <property type="project" value="InterPro"/>
</dbReference>
<dbReference type="Gene3D" id="1.10.10.10">
    <property type="entry name" value="Winged helix-like DNA-binding domain superfamily/Winged helix DNA-binding domain"/>
    <property type="match status" value="1"/>
</dbReference>
<accession>A0A7C3SJK9</accession>
<dbReference type="Pfam" id="PF08281">
    <property type="entry name" value="Sigma70_r4_2"/>
    <property type="match status" value="1"/>
</dbReference>
<dbReference type="InterPro" id="IPR013325">
    <property type="entry name" value="RNA_pol_sigma_r2"/>
</dbReference>
<reference evidence="7" key="1">
    <citation type="journal article" date="2020" name="mSystems">
        <title>Genome- and Community-Level Interaction Insights into Carbon Utilization and Element Cycling Functions of Hydrothermarchaeota in Hydrothermal Sediment.</title>
        <authorList>
            <person name="Zhou Z."/>
            <person name="Liu Y."/>
            <person name="Xu W."/>
            <person name="Pan J."/>
            <person name="Luo Z.H."/>
            <person name="Li M."/>
        </authorList>
    </citation>
    <scope>NUCLEOTIDE SEQUENCE [LARGE SCALE GENOMIC DNA]</scope>
    <source>
        <strain evidence="7">SpSt-776</strain>
    </source>
</reference>
<evidence type="ECO:0000256" key="3">
    <source>
        <dbReference type="ARBA" id="ARBA00023082"/>
    </source>
</evidence>
<dbReference type="InterPro" id="IPR039425">
    <property type="entry name" value="RNA_pol_sigma-70-like"/>
</dbReference>
<gene>
    <name evidence="7" type="ORF">ENV62_08815</name>
</gene>
<dbReference type="Gene3D" id="1.10.1740.10">
    <property type="match status" value="1"/>
</dbReference>